<dbReference type="Gene3D" id="2.170.270.10">
    <property type="entry name" value="SET domain"/>
    <property type="match status" value="1"/>
</dbReference>
<reference evidence="15" key="1">
    <citation type="submission" date="2016-07" db="EMBL/GenBank/DDBJ databases">
        <title>De novo transcriptome assembly of four accessions of the metal hyperaccumulator plant Noccaea caerulescens.</title>
        <authorList>
            <person name="Blande D."/>
            <person name="Halimaa P."/>
            <person name="Tervahauta A.I."/>
            <person name="Aarts M.G."/>
            <person name="Karenlampi S.O."/>
        </authorList>
    </citation>
    <scope>NUCLEOTIDE SEQUENCE</scope>
</reference>
<dbReference type="SMART" id="SM00466">
    <property type="entry name" value="SRA"/>
    <property type="match status" value="1"/>
</dbReference>
<keyword evidence="8" id="KW-0137">Centromere</keyword>
<dbReference type="PROSITE" id="PS50867">
    <property type="entry name" value="PRE_SET"/>
    <property type="match status" value="1"/>
</dbReference>
<dbReference type="GO" id="GO:0032259">
    <property type="term" value="P:methylation"/>
    <property type="evidence" value="ECO:0007669"/>
    <property type="project" value="UniProtKB-KW"/>
</dbReference>
<evidence type="ECO:0000259" key="13">
    <source>
        <dbReference type="PROSITE" id="PS50868"/>
    </source>
</evidence>
<dbReference type="Gene3D" id="2.30.280.10">
    <property type="entry name" value="SRA-YDG"/>
    <property type="match status" value="1"/>
</dbReference>
<dbReference type="GO" id="GO:0042054">
    <property type="term" value="F:histone methyltransferase activity"/>
    <property type="evidence" value="ECO:0007669"/>
    <property type="project" value="InterPro"/>
</dbReference>
<evidence type="ECO:0000256" key="7">
    <source>
        <dbReference type="ARBA" id="ARBA00023242"/>
    </source>
</evidence>
<evidence type="ECO:0000256" key="9">
    <source>
        <dbReference type="PROSITE-ProRule" id="PRU00358"/>
    </source>
</evidence>
<dbReference type="GO" id="GO:0008270">
    <property type="term" value="F:zinc ion binding"/>
    <property type="evidence" value="ECO:0007669"/>
    <property type="project" value="InterPro"/>
</dbReference>
<keyword evidence="5" id="KW-0949">S-adenosyl-L-methionine</keyword>
<evidence type="ECO:0000313" key="15">
    <source>
        <dbReference type="EMBL" id="JAU33145.1"/>
    </source>
</evidence>
<evidence type="ECO:0000259" key="14">
    <source>
        <dbReference type="PROSITE" id="PS51015"/>
    </source>
</evidence>
<evidence type="ECO:0000256" key="6">
    <source>
        <dbReference type="ARBA" id="ARBA00022853"/>
    </source>
</evidence>
<dbReference type="InterPro" id="IPR025794">
    <property type="entry name" value="H3-K9-MeTrfase_plant"/>
</dbReference>
<dbReference type="InterPro" id="IPR003616">
    <property type="entry name" value="Post-SET_dom"/>
</dbReference>
<dbReference type="FunFam" id="2.30.280.10:FF:000003">
    <property type="entry name" value="Histone-lysine N-methyltransferase, H3 lysine-9 specific SUVH5"/>
    <property type="match status" value="1"/>
</dbReference>
<keyword evidence="2" id="KW-0158">Chromosome</keyword>
<evidence type="ECO:0000256" key="2">
    <source>
        <dbReference type="ARBA" id="ARBA00022454"/>
    </source>
</evidence>
<dbReference type="AlphaFoldDB" id="A0A1J3EM30"/>
<dbReference type="InterPro" id="IPR007728">
    <property type="entry name" value="Pre-SET_dom"/>
</dbReference>
<feature type="domain" description="Post-SET" evidence="13">
    <location>
        <begin position="719"/>
        <end position="735"/>
    </location>
</feature>
<evidence type="ECO:0000256" key="3">
    <source>
        <dbReference type="ARBA" id="ARBA00022603"/>
    </source>
</evidence>
<dbReference type="PROSITE" id="PS50280">
    <property type="entry name" value="SET"/>
    <property type="match status" value="1"/>
</dbReference>
<accession>A0A1J3EM30</accession>
<dbReference type="PANTHER" id="PTHR45660:SF53">
    <property type="entry name" value="HISTONE-LYSINE N-METHYLTRANSFERASE, H3 LYSINE-9 SPECIFIC SUVH5"/>
    <property type="match status" value="1"/>
</dbReference>
<evidence type="ECO:0000259" key="11">
    <source>
        <dbReference type="PROSITE" id="PS50280"/>
    </source>
</evidence>
<dbReference type="Pfam" id="PF02182">
    <property type="entry name" value="SAD_SRA"/>
    <property type="match status" value="1"/>
</dbReference>
<dbReference type="Pfam" id="PF00856">
    <property type="entry name" value="SET"/>
    <property type="match status" value="1"/>
</dbReference>
<dbReference type="InterPro" id="IPR015947">
    <property type="entry name" value="PUA-like_sf"/>
</dbReference>
<feature type="domain" description="YDG" evidence="14">
    <location>
        <begin position="302"/>
        <end position="453"/>
    </location>
</feature>
<keyword evidence="3 15" id="KW-0489">Methyltransferase</keyword>
<gene>
    <name evidence="15" type="ORF">LC_TR9685_c0_g1_i1_g.34194</name>
</gene>
<organism evidence="15">
    <name type="scientific">Noccaea caerulescens</name>
    <name type="common">Alpine penny-cress</name>
    <name type="synonym">Thlaspi caerulescens</name>
    <dbReference type="NCBI Taxonomy" id="107243"/>
    <lineage>
        <taxon>Eukaryota</taxon>
        <taxon>Viridiplantae</taxon>
        <taxon>Streptophyta</taxon>
        <taxon>Embryophyta</taxon>
        <taxon>Tracheophyta</taxon>
        <taxon>Spermatophyta</taxon>
        <taxon>Magnoliopsida</taxon>
        <taxon>eudicotyledons</taxon>
        <taxon>Gunneridae</taxon>
        <taxon>Pentapetalae</taxon>
        <taxon>rosids</taxon>
        <taxon>malvids</taxon>
        <taxon>Brassicales</taxon>
        <taxon>Brassicaceae</taxon>
        <taxon>Coluteocarpeae</taxon>
        <taxon>Noccaea</taxon>
    </lineage>
</organism>
<keyword evidence="7 9" id="KW-0539">Nucleus</keyword>
<dbReference type="SMART" id="SM00468">
    <property type="entry name" value="PreSET"/>
    <property type="match status" value="1"/>
</dbReference>
<evidence type="ECO:0000256" key="10">
    <source>
        <dbReference type="SAM" id="MobiDB-lite"/>
    </source>
</evidence>
<name>A0A1J3EM30_NOCCA</name>
<protein>
    <submittedName>
        <fullName evidence="15">Histone-lysine N-methyltransferase, H3 lysine-9 specific SUVH5</fullName>
    </submittedName>
</protein>
<dbReference type="EMBL" id="GEVK01019687">
    <property type="protein sequence ID" value="JAU33145.1"/>
    <property type="molecule type" value="Transcribed_RNA"/>
</dbReference>
<evidence type="ECO:0000256" key="1">
    <source>
        <dbReference type="ARBA" id="ARBA00004584"/>
    </source>
</evidence>
<evidence type="ECO:0000259" key="12">
    <source>
        <dbReference type="PROSITE" id="PS50867"/>
    </source>
</evidence>
<keyword evidence="6" id="KW-0156">Chromatin regulator</keyword>
<feature type="region of interest" description="Disordered" evidence="10">
    <location>
        <begin position="1"/>
        <end position="34"/>
    </location>
</feature>
<dbReference type="InterPro" id="IPR051357">
    <property type="entry name" value="H3K9_HMTase_SUVAR3-9"/>
</dbReference>
<evidence type="ECO:0000256" key="5">
    <source>
        <dbReference type="ARBA" id="ARBA00022691"/>
    </source>
</evidence>
<dbReference type="GO" id="GO:0003690">
    <property type="term" value="F:double-stranded DNA binding"/>
    <property type="evidence" value="ECO:0007669"/>
    <property type="project" value="TreeGrafter"/>
</dbReference>
<evidence type="ECO:0000256" key="8">
    <source>
        <dbReference type="ARBA" id="ARBA00023328"/>
    </source>
</evidence>
<evidence type="ECO:0000256" key="4">
    <source>
        <dbReference type="ARBA" id="ARBA00022679"/>
    </source>
</evidence>
<dbReference type="GO" id="GO:0000775">
    <property type="term" value="C:chromosome, centromeric region"/>
    <property type="evidence" value="ECO:0007669"/>
    <property type="project" value="UniProtKB-SubCell"/>
</dbReference>
<dbReference type="InterPro" id="IPR001214">
    <property type="entry name" value="SET_dom"/>
</dbReference>
<feature type="domain" description="SET" evidence="11">
    <location>
        <begin position="586"/>
        <end position="705"/>
    </location>
</feature>
<dbReference type="InterPro" id="IPR003105">
    <property type="entry name" value="SRA_YDG"/>
</dbReference>
<feature type="domain" description="Pre-SET" evidence="12">
    <location>
        <begin position="523"/>
        <end position="583"/>
    </location>
</feature>
<sequence length="735" mass="81353">MENKSSKLSASSEKKLATTELQNNGSYTDPMGLRKSKRFKVASGSRTVLKNKNVAGDCVPSSEAKVELFPGDQLENLFGVTGGDESHPVNILIQEQYRSELDMTEAVEVEPVSICWQEEDENSVVMGSFCRESTVGTKQLRGTSVTIVRHCSPYTGSKFSKRGETMEVAISMEEKKSDSGDHLGQSLAKSISPAVLVPLELDKSKVKAPKPVESTDRRNTRKGKANVELPPSRPSGSSKGDSARSKVKETLRLFYGACRKILQEEEARPRERKVGMFRVAVEASKIIKSQGKYLNVGTKIVGSVPGVEVGDEFQYRIELNFLGIHRPSQGGIDYMIDACGDKVATSIVSSGGYDDDLDNSDILTYTGQGGNVINKGNKNSEPKDQELVKGNLALANSKDKKNPVRVIRGNKATPLGSSADAKNYVYDGLYLVEEFWQETGSHGKMVFKFRLRRIPGQPELTWKVLKITKTSKSREGLCDGDISQGKERFPICAVNELDDEKPPLFTYTVDMIYPDWCKPIPPKGCGCKNRCSESKSCACVAKNGGELPYNHDGAIVNAKPLVYECGLLCKCPPSCYLRATQRGIKFQLEIFKTESRGWGVRSLNSIPCGSFICEYTGELLEEKEAERLAGNDEYLFDIGKDHEMGGFTIDAARKGNIGRFINHSCSPNLYAQDVLYDHDETRIPHVMLFAMDNIPPLVELSYFYNYTINQVRDSNGNIRKKNCYCGSSECTGRMY</sequence>
<comment type="subcellular location">
    <subcellularLocation>
        <location evidence="1">Chromosome</location>
        <location evidence="1">Centromere</location>
    </subcellularLocation>
    <subcellularLocation>
        <location evidence="9">Nucleus</location>
    </subcellularLocation>
</comment>
<dbReference type="GO" id="GO:0005634">
    <property type="term" value="C:nucleus"/>
    <property type="evidence" value="ECO:0007669"/>
    <property type="project" value="UniProtKB-SubCell"/>
</dbReference>
<dbReference type="PROSITE" id="PS50868">
    <property type="entry name" value="POST_SET"/>
    <property type="match status" value="1"/>
</dbReference>
<dbReference type="PROSITE" id="PS51015">
    <property type="entry name" value="YDG"/>
    <property type="match status" value="1"/>
</dbReference>
<dbReference type="SUPFAM" id="SSF88697">
    <property type="entry name" value="PUA domain-like"/>
    <property type="match status" value="1"/>
</dbReference>
<feature type="region of interest" description="Disordered" evidence="10">
    <location>
        <begin position="206"/>
        <end position="245"/>
    </location>
</feature>
<dbReference type="SUPFAM" id="SSF82199">
    <property type="entry name" value="SET domain"/>
    <property type="match status" value="1"/>
</dbReference>
<feature type="compositionally biased region" description="Low complexity" evidence="10">
    <location>
        <begin position="1"/>
        <end position="11"/>
    </location>
</feature>
<dbReference type="PANTHER" id="PTHR45660">
    <property type="entry name" value="HISTONE-LYSINE N-METHYLTRANSFERASE SETMAR"/>
    <property type="match status" value="1"/>
</dbReference>
<dbReference type="Pfam" id="PF05033">
    <property type="entry name" value="Pre-SET"/>
    <property type="match status" value="1"/>
</dbReference>
<keyword evidence="4 15" id="KW-0808">Transferase</keyword>
<dbReference type="SMART" id="SM00317">
    <property type="entry name" value="SET"/>
    <property type="match status" value="1"/>
</dbReference>
<dbReference type="PROSITE" id="PS51575">
    <property type="entry name" value="SAM_MT43_SUVAR39_2"/>
    <property type="match status" value="1"/>
</dbReference>
<dbReference type="InterPro" id="IPR036987">
    <property type="entry name" value="SRA-YDG_sf"/>
</dbReference>
<proteinExistence type="predicted"/>
<dbReference type="InterPro" id="IPR046341">
    <property type="entry name" value="SET_dom_sf"/>
</dbReference>